<dbReference type="OrthoDB" id="4691918at2"/>
<sequence>MAWFSRKQQSTETHPDTAAGPLTEGSPTAPTGAGAGVAPGASPSAPDTGRYGPRVRVTELDQAPQELTWQLPLQGELYRLMPGPDRPDYSLMVLERPLHFYPADTFDRGRVPAEQLVEDRRGRPMVRVHALLLCARFVGQQLHPGMRDLAVNIAYVIDPSLAQDDAVDFAKIEYAAVGLLSEGHVDAGSPATADGPAAAGAPAGTHEADTHEAEAPRDVDGRDSAGGEVPAPVDRPDPAAQAAVDAAAGAGAAPGAGTDPQTPEPVDPADVAGDGPPPMVLMGEVLPEVAGTLRSGIEQQRSAGVERLTVTLQLDEQHRVTGLSGNADGAPPVPTPETFERLNAALARLNELPENHAVRGLTLRIDGDQLDSDIDYRS</sequence>
<feature type="compositionally biased region" description="Low complexity" evidence="1">
    <location>
        <begin position="188"/>
        <end position="205"/>
    </location>
</feature>
<evidence type="ECO:0000256" key="1">
    <source>
        <dbReference type="SAM" id="MobiDB-lite"/>
    </source>
</evidence>
<keyword evidence="3" id="KW-1185">Reference proteome</keyword>
<feature type="compositionally biased region" description="Basic and acidic residues" evidence="1">
    <location>
        <begin position="206"/>
        <end position="225"/>
    </location>
</feature>
<dbReference type="Proteomes" id="UP000278440">
    <property type="component" value="Unassembled WGS sequence"/>
</dbReference>
<feature type="compositionally biased region" description="Polar residues" evidence="1">
    <location>
        <begin position="1"/>
        <end position="12"/>
    </location>
</feature>
<evidence type="ECO:0000313" key="3">
    <source>
        <dbReference type="Proteomes" id="UP000278440"/>
    </source>
</evidence>
<feature type="compositionally biased region" description="Low complexity" evidence="1">
    <location>
        <begin position="25"/>
        <end position="46"/>
    </location>
</feature>
<evidence type="ECO:0000313" key="2">
    <source>
        <dbReference type="EMBL" id="RKT76957.1"/>
    </source>
</evidence>
<reference evidence="2 3" key="1">
    <citation type="submission" date="2018-10" db="EMBL/GenBank/DDBJ databases">
        <title>Sequencing the genomes of 1000 actinobacteria strains.</title>
        <authorList>
            <person name="Klenk H.-P."/>
        </authorList>
    </citation>
    <scope>NUCLEOTIDE SEQUENCE [LARGE SCALE GENOMIC DNA]</scope>
    <source>
        <strain evidence="2 3">DSM 44267</strain>
    </source>
</reference>
<dbReference type="RefSeq" id="WP_121030545.1">
    <property type="nucleotide sequence ID" value="NZ_RBXT01000001.1"/>
</dbReference>
<gene>
    <name evidence="2" type="ORF">DFJ68_0363</name>
</gene>
<feature type="compositionally biased region" description="Low complexity" evidence="1">
    <location>
        <begin position="238"/>
        <end position="261"/>
    </location>
</feature>
<protein>
    <submittedName>
        <fullName evidence="2">Uncharacterized protein</fullName>
    </submittedName>
</protein>
<accession>A0A495XS50</accession>
<dbReference type="AlphaFoldDB" id="A0A495XS50"/>
<feature type="region of interest" description="Disordered" evidence="1">
    <location>
        <begin position="1"/>
        <end position="52"/>
    </location>
</feature>
<comment type="caution">
    <text evidence="2">The sequence shown here is derived from an EMBL/GenBank/DDBJ whole genome shotgun (WGS) entry which is preliminary data.</text>
</comment>
<feature type="region of interest" description="Disordered" evidence="1">
    <location>
        <begin position="188"/>
        <end position="280"/>
    </location>
</feature>
<proteinExistence type="predicted"/>
<dbReference type="EMBL" id="RBXT01000001">
    <property type="protein sequence ID" value="RKT76957.1"/>
    <property type="molecule type" value="Genomic_DNA"/>
</dbReference>
<name>A0A495XS50_9MICO</name>
<organism evidence="2 3">
    <name type="scientific">Terracoccus luteus</name>
    <dbReference type="NCBI Taxonomy" id="53356"/>
    <lineage>
        <taxon>Bacteria</taxon>
        <taxon>Bacillati</taxon>
        <taxon>Actinomycetota</taxon>
        <taxon>Actinomycetes</taxon>
        <taxon>Micrococcales</taxon>
        <taxon>Intrasporangiaceae</taxon>
        <taxon>Terracoccus</taxon>
    </lineage>
</organism>